<dbReference type="SUPFAM" id="SSF51735">
    <property type="entry name" value="NAD(P)-binding Rossmann-fold domains"/>
    <property type="match status" value="1"/>
</dbReference>
<dbReference type="CDD" id="cd05257">
    <property type="entry name" value="Arna_like_SDR_e"/>
    <property type="match status" value="1"/>
</dbReference>
<feature type="domain" description="NAD(P)-binding" evidence="1">
    <location>
        <begin position="14"/>
        <end position="316"/>
    </location>
</feature>
<dbReference type="InterPro" id="IPR036291">
    <property type="entry name" value="NAD(P)-bd_dom_sf"/>
</dbReference>
<sequence length="334" mass="35974">MSLQLSDYRNKNVLVTGAGGFIGSHLVEACVALGASVTALIHYNSAGSWGLLERLPSDIREGVRVVAGDIQDSDFVASIVSGQAVIFHLAALIGIPYSYVAPRSYVRTNVEGTLNVLEAARRFDVERVVHTSTSEVYGSALEVPIPETHPLQGQSPYSASKIGADKLAESYHRAFALPVVTVRPFNTFGPRQSARAFIPTVIAQALTSDRVCLGALDPQRDLTYVSDTVAGFLHAGLATGVAGEVFNLGTGDTWSIGDVARRILFLMGSDLSIVQDSDRIRPVASEVNRLVSDNRRAADALGWRPAIDLDEGLRRTIDDLRENITAYRSGCYNV</sequence>
<reference evidence="2 3" key="1">
    <citation type="submission" date="2019-08" db="EMBL/GenBank/DDBJ databases">
        <title>Bioinformatics analysis of the strain L3 and L5.</title>
        <authorList>
            <person name="Li X."/>
        </authorList>
    </citation>
    <scope>NUCLEOTIDE SEQUENCE [LARGE SCALE GENOMIC DNA]</scope>
    <source>
        <strain evidence="2 3">L5</strain>
    </source>
</reference>
<accession>A0A7V7G1J3</accession>
<dbReference type="Pfam" id="PF16363">
    <property type="entry name" value="GDP_Man_Dehyd"/>
    <property type="match status" value="1"/>
</dbReference>
<name>A0A7V7G1J3_9GAMM</name>
<evidence type="ECO:0000313" key="3">
    <source>
        <dbReference type="Proteomes" id="UP000486760"/>
    </source>
</evidence>
<protein>
    <submittedName>
        <fullName evidence="2">NAD-dependent epimerase/dehydratase family protein</fullName>
    </submittedName>
</protein>
<dbReference type="AlphaFoldDB" id="A0A7V7G1J3"/>
<keyword evidence="3" id="KW-1185">Reference proteome</keyword>
<gene>
    <name evidence="2" type="ORF">F0A17_08200</name>
</gene>
<organism evidence="2 3">
    <name type="scientific">Billgrantia pellis</name>
    <dbReference type="NCBI Taxonomy" id="2606936"/>
    <lineage>
        <taxon>Bacteria</taxon>
        <taxon>Pseudomonadati</taxon>
        <taxon>Pseudomonadota</taxon>
        <taxon>Gammaproteobacteria</taxon>
        <taxon>Oceanospirillales</taxon>
        <taxon>Halomonadaceae</taxon>
        <taxon>Billgrantia</taxon>
    </lineage>
</organism>
<dbReference type="Proteomes" id="UP000486760">
    <property type="component" value="Unassembled WGS sequence"/>
</dbReference>
<dbReference type="InterPro" id="IPR016040">
    <property type="entry name" value="NAD(P)-bd_dom"/>
</dbReference>
<proteinExistence type="predicted"/>
<dbReference type="GO" id="GO:0016831">
    <property type="term" value="F:carboxy-lyase activity"/>
    <property type="evidence" value="ECO:0007669"/>
    <property type="project" value="InterPro"/>
</dbReference>
<dbReference type="Gene3D" id="3.40.50.720">
    <property type="entry name" value="NAD(P)-binding Rossmann-like Domain"/>
    <property type="match status" value="1"/>
</dbReference>
<dbReference type="EMBL" id="VTPY01000003">
    <property type="protein sequence ID" value="KAA0013278.1"/>
    <property type="molecule type" value="Genomic_DNA"/>
</dbReference>
<evidence type="ECO:0000259" key="1">
    <source>
        <dbReference type="Pfam" id="PF16363"/>
    </source>
</evidence>
<comment type="caution">
    <text evidence="2">The sequence shown here is derived from an EMBL/GenBank/DDBJ whole genome shotgun (WGS) entry which is preliminary data.</text>
</comment>
<dbReference type="InterPro" id="IPR045869">
    <property type="entry name" value="Arna-like_SDR_e"/>
</dbReference>
<evidence type="ECO:0000313" key="2">
    <source>
        <dbReference type="EMBL" id="KAA0013278.1"/>
    </source>
</evidence>
<dbReference type="PANTHER" id="PTHR43000">
    <property type="entry name" value="DTDP-D-GLUCOSE 4,6-DEHYDRATASE-RELATED"/>
    <property type="match status" value="1"/>
</dbReference>